<proteinExistence type="predicted"/>
<evidence type="ECO:0008006" key="3">
    <source>
        <dbReference type="Google" id="ProtNLM"/>
    </source>
</evidence>
<evidence type="ECO:0000313" key="1">
    <source>
        <dbReference type="EMBL" id="KAJ8315613.1"/>
    </source>
</evidence>
<evidence type="ECO:0000313" key="2">
    <source>
        <dbReference type="Proteomes" id="UP001217089"/>
    </source>
</evidence>
<comment type="caution">
    <text evidence="1">The sequence shown here is derived from an EMBL/GenBank/DDBJ whole genome shotgun (WGS) entry which is preliminary data.</text>
</comment>
<organism evidence="1 2">
    <name type="scientific">Tegillarca granosa</name>
    <name type="common">Malaysian cockle</name>
    <name type="synonym">Anadara granosa</name>
    <dbReference type="NCBI Taxonomy" id="220873"/>
    <lineage>
        <taxon>Eukaryota</taxon>
        <taxon>Metazoa</taxon>
        <taxon>Spiralia</taxon>
        <taxon>Lophotrochozoa</taxon>
        <taxon>Mollusca</taxon>
        <taxon>Bivalvia</taxon>
        <taxon>Autobranchia</taxon>
        <taxon>Pteriomorphia</taxon>
        <taxon>Arcoida</taxon>
        <taxon>Arcoidea</taxon>
        <taxon>Arcidae</taxon>
        <taxon>Tegillarca</taxon>
    </lineage>
</organism>
<gene>
    <name evidence="1" type="ORF">KUTeg_007763</name>
</gene>
<reference evidence="1 2" key="1">
    <citation type="submission" date="2022-12" db="EMBL/GenBank/DDBJ databases">
        <title>Chromosome-level genome of Tegillarca granosa.</title>
        <authorList>
            <person name="Kim J."/>
        </authorList>
    </citation>
    <scope>NUCLEOTIDE SEQUENCE [LARGE SCALE GENOMIC DNA]</scope>
    <source>
        <strain evidence="1">Teg-2019</strain>
        <tissue evidence="1">Adductor muscle</tissue>
    </source>
</reference>
<name>A0ABQ9FIQ0_TEGGR</name>
<dbReference type="EMBL" id="JARBDR010000337">
    <property type="protein sequence ID" value="KAJ8315613.1"/>
    <property type="molecule type" value="Genomic_DNA"/>
</dbReference>
<keyword evidence="2" id="KW-1185">Reference proteome</keyword>
<sequence>MVKSCCVFRRNWIPTVHTYICSEHFVDAWHSDDPADSNYAATFFAYKLQKPTSNVREQRLQERNYRKIKVENNIIQKDTEQEHMQFSLSCHSLYCSSTENCGKEVNTMYL</sequence>
<accession>A0ABQ9FIQ0</accession>
<dbReference type="Proteomes" id="UP001217089">
    <property type="component" value="Unassembled WGS sequence"/>
</dbReference>
<protein>
    <recommendedName>
        <fullName evidence="3">THAP-type domain-containing protein</fullName>
    </recommendedName>
</protein>